<name>A0AB34J8X7_PRYPA</name>
<feature type="transmembrane region" description="Helical" evidence="5">
    <location>
        <begin position="212"/>
        <end position="229"/>
    </location>
</feature>
<evidence type="ECO:0000256" key="2">
    <source>
        <dbReference type="ARBA" id="ARBA00022692"/>
    </source>
</evidence>
<feature type="transmembrane region" description="Helical" evidence="5">
    <location>
        <begin position="147"/>
        <end position="167"/>
    </location>
</feature>
<keyword evidence="8" id="KW-1185">Reference proteome</keyword>
<feature type="transmembrane region" description="Helical" evidence="5">
    <location>
        <begin position="377"/>
        <end position="403"/>
    </location>
</feature>
<keyword evidence="2 5" id="KW-0812">Transmembrane</keyword>
<feature type="domain" description="Amino acid permease/ SLC12A" evidence="6">
    <location>
        <begin position="37"/>
        <end position="434"/>
    </location>
</feature>
<feature type="transmembrane region" description="Helical" evidence="5">
    <location>
        <begin position="31"/>
        <end position="53"/>
    </location>
</feature>
<dbReference type="EMBL" id="JBGBPQ010000011">
    <property type="protein sequence ID" value="KAL1515759.1"/>
    <property type="molecule type" value="Genomic_DNA"/>
</dbReference>
<feature type="transmembrane region" description="Helical" evidence="5">
    <location>
        <begin position="424"/>
        <end position="443"/>
    </location>
</feature>
<evidence type="ECO:0000256" key="3">
    <source>
        <dbReference type="ARBA" id="ARBA00022989"/>
    </source>
</evidence>
<sequence length="497" mass="51712">MAVCLTAPLILSTAADPPRTRLLEGREDGRTASFTQLVAIGVGGVISGDFFGWQAALAGGFWNGLVALLLVSVFYCGLCLSVAEVAATLTTATGPAQFARLCLGPRCAFAVAVAESLKILLVVAVITVGVAAYLVEIVRYDAAWSPLVWLLVLLLDAALLMLGGALSLNVQCALTGGAVAMLLTFYGAALAQPPELALATNGSAPAPWSNELDAAGVLASCPFCFWFFLGAEELPLARPLAREPRLLAPALKLTLACLTVLAFCTYVLSSTIAPGAAELSLRPYPLLEGYRACFGDSSATNYACLVLTTGLVSSLHSFLFAAGEMLSACADDGYLPAVLAWHSTRAHTPVTALAFAAIAAYSAVLTLHYAIDDDLVLGAVLMTAVLAAAMVSYLAQLACFLVLRHNEEQPSNSNDRSLLGRPGAMVTIGLACASIGCVGSLCFQRQEYAYGPALSGVAALLWGGVYLSRGPMSRVLQNCCSRPSTSSQAEGPERLDS</sequence>
<feature type="transmembrane region" description="Helical" evidence="5">
    <location>
        <begin position="249"/>
        <end position="268"/>
    </location>
</feature>
<dbReference type="InterPro" id="IPR050367">
    <property type="entry name" value="APC_superfamily"/>
</dbReference>
<reference evidence="7 8" key="1">
    <citation type="journal article" date="2024" name="Science">
        <title>Giant polyketide synthase enzymes in the biosynthesis of giant marine polyether toxins.</title>
        <authorList>
            <person name="Fallon T.R."/>
            <person name="Shende V.V."/>
            <person name="Wierzbicki I.H."/>
            <person name="Pendleton A.L."/>
            <person name="Watervoot N.F."/>
            <person name="Auber R.P."/>
            <person name="Gonzalez D.J."/>
            <person name="Wisecaver J.H."/>
            <person name="Moore B.S."/>
        </authorList>
    </citation>
    <scope>NUCLEOTIDE SEQUENCE [LARGE SCALE GENOMIC DNA]</scope>
    <source>
        <strain evidence="7 8">12B1</strain>
    </source>
</reference>
<evidence type="ECO:0000256" key="1">
    <source>
        <dbReference type="ARBA" id="ARBA00004141"/>
    </source>
</evidence>
<dbReference type="AlphaFoldDB" id="A0AB34J8X7"/>
<feature type="transmembrane region" description="Helical" evidence="5">
    <location>
        <begin position="65"/>
        <end position="89"/>
    </location>
</feature>
<protein>
    <recommendedName>
        <fullName evidence="6">Amino acid permease/ SLC12A domain-containing protein</fullName>
    </recommendedName>
</protein>
<keyword evidence="3 5" id="KW-1133">Transmembrane helix</keyword>
<keyword evidence="4 5" id="KW-0472">Membrane</keyword>
<dbReference type="Gene3D" id="1.20.1740.10">
    <property type="entry name" value="Amino acid/polyamine transporter I"/>
    <property type="match status" value="1"/>
</dbReference>
<evidence type="ECO:0000256" key="5">
    <source>
        <dbReference type="SAM" id="Phobius"/>
    </source>
</evidence>
<proteinExistence type="predicted"/>
<gene>
    <name evidence="7" type="ORF">AB1Y20_002375</name>
</gene>
<evidence type="ECO:0000313" key="7">
    <source>
        <dbReference type="EMBL" id="KAL1515759.1"/>
    </source>
</evidence>
<evidence type="ECO:0000259" key="6">
    <source>
        <dbReference type="Pfam" id="PF00324"/>
    </source>
</evidence>
<dbReference type="GO" id="GO:0055085">
    <property type="term" value="P:transmembrane transport"/>
    <property type="evidence" value="ECO:0007669"/>
    <property type="project" value="InterPro"/>
</dbReference>
<dbReference type="Proteomes" id="UP001515480">
    <property type="component" value="Unassembled WGS sequence"/>
</dbReference>
<dbReference type="InterPro" id="IPR004841">
    <property type="entry name" value="AA-permease/SLC12A_dom"/>
</dbReference>
<evidence type="ECO:0000313" key="8">
    <source>
        <dbReference type="Proteomes" id="UP001515480"/>
    </source>
</evidence>
<dbReference type="PANTHER" id="PTHR42770:SF7">
    <property type="entry name" value="MEMBRANE PROTEIN"/>
    <property type="match status" value="1"/>
</dbReference>
<comment type="caution">
    <text evidence="7">The sequence shown here is derived from an EMBL/GenBank/DDBJ whole genome shotgun (WGS) entry which is preliminary data.</text>
</comment>
<dbReference type="Pfam" id="PF00324">
    <property type="entry name" value="AA_permease"/>
    <property type="match status" value="1"/>
</dbReference>
<organism evidence="7 8">
    <name type="scientific">Prymnesium parvum</name>
    <name type="common">Toxic golden alga</name>
    <dbReference type="NCBI Taxonomy" id="97485"/>
    <lineage>
        <taxon>Eukaryota</taxon>
        <taxon>Haptista</taxon>
        <taxon>Haptophyta</taxon>
        <taxon>Prymnesiophyceae</taxon>
        <taxon>Prymnesiales</taxon>
        <taxon>Prymnesiaceae</taxon>
        <taxon>Prymnesium</taxon>
    </lineage>
</organism>
<feature type="transmembrane region" description="Helical" evidence="5">
    <location>
        <begin position="449"/>
        <end position="467"/>
    </location>
</feature>
<evidence type="ECO:0000256" key="4">
    <source>
        <dbReference type="ARBA" id="ARBA00023136"/>
    </source>
</evidence>
<comment type="subcellular location">
    <subcellularLocation>
        <location evidence="1">Membrane</location>
        <topology evidence="1">Multi-pass membrane protein</topology>
    </subcellularLocation>
</comment>
<feature type="transmembrane region" description="Helical" evidence="5">
    <location>
        <begin position="109"/>
        <end position="135"/>
    </location>
</feature>
<dbReference type="GO" id="GO:0016020">
    <property type="term" value="C:membrane"/>
    <property type="evidence" value="ECO:0007669"/>
    <property type="project" value="UniProtKB-SubCell"/>
</dbReference>
<feature type="transmembrane region" description="Helical" evidence="5">
    <location>
        <begin position="173"/>
        <end position="191"/>
    </location>
</feature>
<feature type="transmembrane region" description="Helical" evidence="5">
    <location>
        <begin position="350"/>
        <end position="371"/>
    </location>
</feature>
<accession>A0AB34J8X7</accession>
<dbReference type="PANTHER" id="PTHR42770">
    <property type="entry name" value="AMINO ACID TRANSPORTER-RELATED"/>
    <property type="match status" value="1"/>
</dbReference>